<dbReference type="SUPFAM" id="SSF103491">
    <property type="entry name" value="Preprotein translocase SecY subunit"/>
    <property type="match status" value="1"/>
</dbReference>
<feature type="transmembrane region" description="Helical" evidence="1">
    <location>
        <begin position="336"/>
        <end position="355"/>
    </location>
</feature>
<keyword evidence="2" id="KW-0542">Nucleomorph</keyword>
<keyword evidence="1" id="KW-0812">Transmembrane</keyword>
<feature type="transmembrane region" description="Helical" evidence="1">
    <location>
        <begin position="156"/>
        <end position="174"/>
    </location>
</feature>
<dbReference type="AlphaFoldDB" id="A0A0H5BKS6"/>
<keyword evidence="1" id="KW-1133">Transmembrane helix</keyword>
<feature type="transmembrane region" description="Helical" evidence="1">
    <location>
        <begin position="245"/>
        <end position="267"/>
    </location>
</feature>
<dbReference type="Gene3D" id="1.10.3370.10">
    <property type="entry name" value="SecY subunit domain"/>
    <property type="match status" value="1"/>
</dbReference>
<dbReference type="PIRSF" id="PIRSF004557">
    <property type="entry name" value="SecY"/>
    <property type="match status" value="1"/>
</dbReference>
<keyword evidence="1" id="KW-0472">Membrane</keyword>
<evidence type="ECO:0000256" key="1">
    <source>
        <dbReference type="SAM" id="Phobius"/>
    </source>
</evidence>
<dbReference type="PRINTS" id="PR00303">
    <property type="entry name" value="SECYTRNLCASE"/>
</dbReference>
<dbReference type="GO" id="GO:0015031">
    <property type="term" value="P:protein transport"/>
    <property type="evidence" value="ECO:0007669"/>
    <property type="project" value="InterPro"/>
</dbReference>
<gene>
    <name evidence="2" type="primary">secY</name>
</gene>
<feature type="transmembrane region" description="Helical" evidence="1">
    <location>
        <begin position="112"/>
        <end position="135"/>
    </location>
</feature>
<protein>
    <submittedName>
        <fullName evidence="2">Thylakoid preprotein translocase</fullName>
    </submittedName>
</protein>
<dbReference type="InterPro" id="IPR002208">
    <property type="entry name" value="SecY/SEC61-alpha"/>
</dbReference>
<dbReference type="InterPro" id="IPR023201">
    <property type="entry name" value="SecY_dom_sf"/>
</dbReference>
<proteinExistence type="predicted"/>
<feature type="transmembrane region" description="Helical" evidence="1">
    <location>
        <begin position="215"/>
        <end position="233"/>
    </location>
</feature>
<sequence length="459" mass="53203">MIMNQYVAKMGSKLQIINRKKLGRYTSIKYSKYNNKSILFKFSNKKSYDRTGVLDKNIALKLNNVFFYLFLLRSFRYISANTVDNLDLFQLIENDDTSIILNNVLGTSWIKFALNILGILPIINSNIFIQLITNYNSYYKEGLKSNSLKIRIEIEYLKKSFIIVITAIIAFYYFRYLWPFIETPSIEWYLRSLNSLVCVSLLNQWIVEKIDGSKISQGLSIIFLFSILENFFNKKIDMDIGNGEFINTSLLLFLLFILFCLIILIFIQDSEKRIQIIRSGNKVKRHSSKTLEKNGKNMTYLPIKLNPGGVFSIVIMVVINRVLYNALGGSHIGFGYYFGEIFLSTSLLTIFNYNYSLFKLKIDNFDYVLKSRNSYIQGTKSGKENVKTLKKNVLAMSLIGSLLVYFLYCLINCFEKITTIEFTKQVSGNTLVIITTLSLDIIRRIISEITFIDYDKLKL</sequence>
<dbReference type="Pfam" id="PF00344">
    <property type="entry name" value="SecY"/>
    <property type="match status" value="1"/>
</dbReference>
<accession>A0A0H5BKS6</accession>
<feature type="transmembrane region" description="Helical" evidence="1">
    <location>
        <begin position="393"/>
        <end position="411"/>
    </location>
</feature>
<geneLocation type="nucleomorph" evidence="2"/>
<reference evidence="2" key="1">
    <citation type="journal article" date="2015" name="Genome Biol. Evol.">
        <title>Nucleomorph Genome Sequences of Two Chlorarachniophytes, Amorphochlora amoebiformis and Lotharella vacuolata.</title>
        <authorList>
            <person name="Suzuki S."/>
            <person name="Shirato S."/>
            <person name="Hirakawa Y."/>
            <person name="Ishida K."/>
        </authorList>
    </citation>
    <scope>NUCLEOTIDE SEQUENCE</scope>
    <source>
        <strain evidence="2">CCMP2058</strain>
    </source>
</reference>
<name>A0A0H5BKS6_9EUKA</name>
<feature type="transmembrane region" description="Helical" evidence="1">
    <location>
        <begin position="305"/>
        <end position="324"/>
    </location>
</feature>
<evidence type="ECO:0000313" key="2">
    <source>
        <dbReference type="EMBL" id="BAS01885.1"/>
    </source>
</evidence>
<feature type="transmembrane region" description="Helical" evidence="1">
    <location>
        <begin position="58"/>
        <end position="78"/>
    </location>
</feature>
<dbReference type="EMBL" id="AB996603">
    <property type="protein sequence ID" value="BAS01885.1"/>
    <property type="molecule type" value="Genomic_DNA"/>
</dbReference>
<dbReference type="GO" id="GO:0016020">
    <property type="term" value="C:membrane"/>
    <property type="evidence" value="ECO:0007669"/>
    <property type="project" value="InterPro"/>
</dbReference>
<organism evidence="2">
    <name type="scientific">Amorphochlora amoebiformis</name>
    <dbReference type="NCBI Taxonomy" id="1561963"/>
    <lineage>
        <taxon>Eukaryota</taxon>
        <taxon>Sar</taxon>
        <taxon>Rhizaria</taxon>
        <taxon>Cercozoa</taxon>
        <taxon>Chlorarachniophyceae</taxon>
        <taxon>Amorphochlora</taxon>
    </lineage>
</organism>